<name>A0ABY5P1W5_9ENTE</name>
<keyword evidence="1" id="KW-0472">Membrane</keyword>
<dbReference type="RefSeq" id="WP_257700843.1">
    <property type="nucleotide sequence ID" value="NZ_CP102451.1"/>
</dbReference>
<feature type="transmembrane region" description="Helical" evidence="1">
    <location>
        <begin position="73"/>
        <end position="95"/>
    </location>
</feature>
<keyword evidence="1" id="KW-1133">Transmembrane helix</keyword>
<protein>
    <recommendedName>
        <fullName evidence="4">ECF transporter S component</fullName>
    </recommendedName>
</protein>
<evidence type="ECO:0000313" key="3">
    <source>
        <dbReference type="Proteomes" id="UP001058273"/>
    </source>
</evidence>
<feature type="transmembrane region" description="Helical" evidence="1">
    <location>
        <begin position="101"/>
        <end position="125"/>
    </location>
</feature>
<feature type="transmembrane region" description="Helical" evidence="1">
    <location>
        <begin position="165"/>
        <end position="181"/>
    </location>
</feature>
<evidence type="ECO:0008006" key="4">
    <source>
        <dbReference type="Google" id="ProtNLM"/>
    </source>
</evidence>
<keyword evidence="3" id="KW-1185">Reference proteome</keyword>
<organism evidence="2 3">
    <name type="scientific">Vagococcus luciliae</name>
    <dbReference type="NCBI Taxonomy" id="2920380"/>
    <lineage>
        <taxon>Bacteria</taxon>
        <taxon>Bacillati</taxon>
        <taxon>Bacillota</taxon>
        <taxon>Bacilli</taxon>
        <taxon>Lactobacillales</taxon>
        <taxon>Enterococcaceae</taxon>
        <taxon>Vagococcus</taxon>
    </lineage>
</organism>
<dbReference type="EMBL" id="CP102451">
    <property type="protein sequence ID" value="UUV99651.1"/>
    <property type="molecule type" value="Genomic_DNA"/>
</dbReference>
<dbReference type="Gene3D" id="1.10.1760.20">
    <property type="match status" value="1"/>
</dbReference>
<feature type="transmembrane region" description="Helical" evidence="1">
    <location>
        <begin position="12"/>
        <end position="38"/>
    </location>
</feature>
<sequence length="190" mass="21069">MINTRRSTKQIAYLATAIATNTVLGSIITFSGVPFLFLDSIGTIFISSHFKLKYGLLTAIGTHCLLSVIHGPLALPFMLVSLSIAIVSHFFKSFIHSYKKAILAGITIAIVGAFFSTPIRILLYGGFKGMQKSVSDLFFIMFNHSGFTYFSSVYFSTFIDLVGDKVISCLLITYLVNLAPLKKYIRKINW</sequence>
<reference evidence="2" key="1">
    <citation type="submission" date="2022-08" db="EMBL/GenBank/DDBJ databases">
        <title>Genome sequence of Vagococcus luciliae DSM 112651.</title>
        <authorList>
            <person name="Juan G."/>
            <person name="Anja P."/>
            <person name="Rolf D."/>
            <person name="Kampfer P."/>
            <person name="Vilcinskas A."/>
        </authorList>
    </citation>
    <scope>NUCLEOTIDE SEQUENCE</scope>
    <source>
        <strain evidence="2">G314FT</strain>
    </source>
</reference>
<dbReference type="Proteomes" id="UP001058273">
    <property type="component" value="Chromosome"/>
</dbReference>
<evidence type="ECO:0000256" key="1">
    <source>
        <dbReference type="SAM" id="Phobius"/>
    </source>
</evidence>
<reference evidence="2" key="2">
    <citation type="submission" date="2022-08" db="EMBL/GenBank/DDBJ databases">
        <authorList>
            <person name="Poehlein A."/>
            <person name="Guzman J."/>
            <person name="Daniel R."/>
            <person name="Vilcinskas A."/>
        </authorList>
    </citation>
    <scope>NUCLEOTIDE SEQUENCE</scope>
    <source>
        <strain evidence="2">G314FT</strain>
    </source>
</reference>
<evidence type="ECO:0000313" key="2">
    <source>
        <dbReference type="EMBL" id="UUV99651.1"/>
    </source>
</evidence>
<accession>A0ABY5P1W5</accession>
<keyword evidence="1" id="KW-0812">Transmembrane</keyword>
<gene>
    <name evidence="2" type="ORF">G314FT_18140</name>
</gene>
<proteinExistence type="predicted"/>